<evidence type="ECO:0000259" key="7">
    <source>
        <dbReference type="Pfam" id="PF17389"/>
    </source>
</evidence>
<dbReference type="PANTHER" id="PTHR33307">
    <property type="entry name" value="ALPHA-RHAMNOSIDASE (EUROFUNG)"/>
    <property type="match status" value="1"/>
</dbReference>
<dbReference type="Gene3D" id="2.60.120.260">
    <property type="entry name" value="Galactose-binding domain-like"/>
    <property type="match status" value="2"/>
</dbReference>
<dbReference type="Pfam" id="PF05592">
    <property type="entry name" value="Bac_rhamnosid"/>
    <property type="match status" value="1"/>
</dbReference>
<dbReference type="PROSITE" id="PS51318">
    <property type="entry name" value="TAT"/>
    <property type="match status" value="1"/>
</dbReference>
<evidence type="ECO:0000256" key="1">
    <source>
        <dbReference type="ARBA" id="ARBA00001445"/>
    </source>
</evidence>
<feature type="domain" description="Bacterial alpha-L-rhamnosidase N-terminal" evidence="6">
    <location>
        <begin position="207"/>
        <end position="376"/>
    </location>
</feature>
<dbReference type="InterPro" id="IPR008902">
    <property type="entry name" value="Rhamnosid_concanavalin"/>
</dbReference>
<evidence type="ECO:0000256" key="4">
    <source>
        <dbReference type="SAM" id="MobiDB-lite"/>
    </source>
</evidence>
<dbReference type="PIRSF" id="PIRSF010631">
    <property type="entry name" value="A-rhamnsds"/>
    <property type="match status" value="1"/>
</dbReference>
<dbReference type="InterPro" id="IPR013737">
    <property type="entry name" value="Bac_rhamnosid_N"/>
</dbReference>
<dbReference type="EC" id="3.2.1.40" evidence="2"/>
<organism evidence="9 10">
    <name type="scientific">Sphingomonas gei</name>
    <dbReference type="NCBI Taxonomy" id="1395960"/>
    <lineage>
        <taxon>Bacteria</taxon>
        <taxon>Pseudomonadati</taxon>
        <taxon>Pseudomonadota</taxon>
        <taxon>Alphaproteobacteria</taxon>
        <taxon>Sphingomonadales</taxon>
        <taxon>Sphingomonadaceae</taxon>
        <taxon>Sphingomonas</taxon>
    </lineage>
</organism>
<dbReference type="OrthoDB" id="9761045at2"/>
<dbReference type="PANTHER" id="PTHR33307:SF11">
    <property type="entry name" value="ALPHA-L-RHAMNOSIDASE"/>
    <property type="match status" value="1"/>
</dbReference>
<dbReference type="Pfam" id="PF17390">
    <property type="entry name" value="Bac_rhamnosid_C"/>
    <property type="match status" value="1"/>
</dbReference>
<dbReference type="Gene3D" id="2.60.40.10">
    <property type="entry name" value="Immunoglobulins"/>
    <property type="match status" value="1"/>
</dbReference>
<feature type="compositionally biased region" description="Basic and acidic residues" evidence="4">
    <location>
        <begin position="174"/>
        <end position="188"/>
    </location>
</feature>
<dbReference type="GO" id="GO:0005975">
    <property type="term" value="P:carbohydrate metabolic process"/>
    <property type="evidence" value="ECO:0007669"/>
    <property type="project" value="InterPro"/>
</dbReference>
<evidence type="ECO:0000313" key="10">
    <source>
        <dbReference type="Proteomes" id="UP000306147"/>
    </source>
</evidence>
<evidence type="ECO:0000259" key="8">
    <source>
        <dbReference type="Pfam" id="PF17390"/>
    </source>
</evidence>
<feature type="domain" description="Alpha-L-rhamnosidase C-terminal" evidence="8">
    <location>
        <begin position="857"/>
        <end position="918"/>
    </location>
</feature>
<dbReference type="Gene3D" id="1.50.10.10">
    <property type="match status" value="1"/>
</dbReference>
<protein>
    <recommendedName>
        <fullName evidence="2">alpha-L-rhamnosidase</fullName>
        <ecNumber evidence="2">3.2.1.40</ecNumber>
    </recommendedName>
</protein>
<evidence type="ECO:0000256" key="2">
    <source>
        <dbReference type="ARBA" id="ARBA00012652"/>
    </source>
</evidence>
<dbReference type="InterPro" id="IPR008928">
    <property type="entry name" value="6-hairpin_glycosidase_sf"/>
</dbReference>
<dbReference type="GO" id="GO:0030596">
    <property type="term" value="F:alpha-L-rhamnosidase activity"/>
    <property type="evidence" value="ECO:0007669"/>
    <property type="project" value="UniProtKB-EC"/>
</dbReference>
<accession>A0A4S1XI29</accession>
<dbReference type="AlphaFoldDB" id="A0A4S1XI29"/>
<dbReference type="InterPro" id="IPR016007">
    <property type="entry name" value="Alpha_rhamnosid"/>
</dbReference>
<comment type="caution">
    <text evidence="9">The sequence shown here is derived from an EMBL/GenBank/DDBJ whole genome shotgun (WGS) entry which is preliminary data.</text>
</comment>
<comment type="catalytic activity">
    <reaction evidence="1">
        <text>Hydrolysis of terminal non-reducing alpha-L-rhamnose residues in alpha-L-rhamnosides.</text>
        <dbReference type="EC" id="3.2.1.40"/>
    </reaction>
</comment>
<dbReference type="Pfam" id="PF17389">
    <property type="entry name" value="Bac_rhamnosid6H"/>
    <property type="match status" value="1"/>
</dbReference>
<dbReference type="Proteomes" id="UP000306147">
    <property type="component" value="Unassembled WGS sequence"/>
</dbReference>
<dbReference type="InterPro" id="IPR013783">
    <property type="entry name" value="Ig-like_fold"/>
</dbReference>
<gene>
    <name evidence="9" type="ORF">E5A73_00850</name>
</gene>
<dbReference type="Pfam" id="PF08531">
    <property type="entry name" value="Bac_rhamnosid_N"/>
    <property type="match status" value="1"/>
</dbReference>
<name>A0A4S1XI29_9SPHN</name>
<evidence type="ECO:0000313" key="9">
    <source>
        <dbReference type="EMBL" id="TGX55715.1"/>
    </source>
</evidence>
<dbReference type="EMBL" id="SRXT01000001">
    <property type="protein sequence ID" value="TGX55715.1"/>
    <property type="molecule type" value="Genomic_DNA"/>
</dbReference>
<keyword evidence="3" id="KW-0378">Hydrolase</keyword>
<dbReference type="InterPro" id="IPR006311">
    <property type="entry name" value="TAT_signal"/>
</dbReference>
<feature type="domain" description="Alpha-L-rhamnosidase concanavalin-like" evidence="5">
    <location>
        <begin position="389"/>
        <end position="475"/>
    </location>
</feature>
<evidence type="ECO:0000256" key="3">
    <source>
        <dbReference type="ARBA" id="ARBA00022801"/>
    </source>
</evidence>
<dbReference type="Pfam" id="PF25788">
    <property type="entry name" value="Ig_Rha78A_N"/>
    <property type="match status" value="1"/>
</dbReference>
<keyword evidence="10" id="KW-1185">Reference proteome</keyword>
<dbReference type="InterPro" id="IPR012341">
    <property type="entry name" value="6hp_glycosidase-like_sf"/>
</dbReference>
<dbReference type="InterPro" id="IPR035398">
    <property type="entry name" value="Bac_rhamnosid_C"/>
</dbReference>
<feature type="domain" description="Alpha-L-rhamnosidase six-hairpin glycosidase" evidence="7">
    <location>
        <begin position="500"/>
        <end position="839"/>
    </location>
</feature>
<sequence>MEKRILSERSKVNRRGALKVAGAGLTGLSAARALPAAAKAVTGALRADRLRVEWRESPVGIDSLQPRFTWEPMARDQRARGLAQSASRVLIARSRAALDAGRGEVWDSGRIAGAHPAAQPPAPLMLEPHRDYHWCVEISDQTGRSCGRSAPAHFVTGLLAADQWQAEWIAATPDRPRGSHSRGSDRSPARPPEPLPIFRRAFDLPGRPRRAILSIAALGHGDVTVNGTPVTRAMLNPGWTDYRHTILYTSHDITALLARGANAIGVMLGNGMYNVERVPGRYVKFVDSFGQPKLIARLDMELADGSLRTIVSDHEWQTREGPIRYSNVYGGEDVDGRLEIPGWDRPGAPGAGWRAPLGVGGPGGTLRAQGIPGIEVQRTIAPIRVTPLGNGRIVYDFGENCSARPRAVLHGPAGSRVRLRPGEALDPDGGVSQRSFNASPKNETRFEYILAGRGAETFQPRFIHQGFRYLEAELLPLEGGGQAPRIERIEIDFVHAGLTQVGSFDSSEQLFVATHHLIDQALRSNMASVLTDCPHREKLGWLEQTHLNAPTILYNRDAAALYEKMAIDIADAQQPDGMVPGIAPEYVAFLDKDGGDTIWRNSPEWGVAAVLSPWAAYRAYGDRTVLERAYPAMVRYMAYLAGRAVDGVIDFGMGDWYDLGPKPPGESQLTSRALAGTACWYESLRALARIARLTGRPMADAARWTAQADAVRNAFNRRFFRADRASYDTGSQCALAMPLALGMVPAGRERAVLDNLVAAVRANGNGVTAGDVGFRYVIDALTTYRRDDVIDAMMRVTDRPGYGQQLQNGATALAEAWDANPTKSLNHFMLGHGEGWLYGALAGIRIDFAAARPERIVLIAPRPVGATRAAAARHRSVLGEVASRWRNDGGGLLLEAVIPPGPGGTVIVPTTAPEHVTASGKPVKGVVVPGGLEVVLGSGRYQFEALV</sequence>
<evidence type="ECO:0000259" key="5">
    <source>
        <dbReference type="Pfam" id="PF05592"/>
    </source>
</evidence>
<dbReference type="SUPFAM" id="SSF48208">
    <property type="entry name" value="Six-hairpin glycosidases"/>
    <property type="match status" value="1"/>
</dbReference>
<proteinExistence type="predicted"/>
<reference evidence="9 10" key="1">
    <citation type="submission" date="2019-04" db="EMBL/GenBank/DDBJ databases">
        <title>Sphingomonas psychrotolerans sp. nov., isolated from soil in the Tianshan Mountains, Xinjiang, China.</title>
        <authorList>
            <person name="Luo Y."/>
            <person name="Sheng H."/>
        </authorList>
    </citation>
    <scope>NUCLEOTIDE SEQUENCE [LARGE SCALE GENOMIC DNA]</scope>
    <source>
        <strain evidence="9 10">ZFGT-11</strain>
    </source>
</reference>
<dbReference type="InterPro" id="IPR035396">
    <property type="entry name" value="Bac_rhamnosid6H"/>
</dbReference>
<feature type="region of interest" description="Disordered" evidence="4">
    <location>
        <begin position="171"/>
        <end position="196"/>
    </location>
</feature>
<dbReference type="Gene3D" id="2.60.420.10">
    <property type="entry name" value="Maltose phosphorylase, domain 3"/>
    <property type="match status" value="1"/>
</dbReference>
<evidence type="ECO:0000259" key="6">
    <source>
        <dbReference type="Pfam" id="PF08531"/>
    </source>
</evidence>